<organism evidence="3 4">
    <name type="scientific">Hydrogenophaga intermedia</name>
    <dbReference type="NCBI Taxonomy" id="65786"/>
    <lineage>
        <taxon>Bacteria</taxon>
        <taxon>Pseudomonadati</taxon>
        <taxon>Pseudomonadota</taxon>
        <taxon>Betaproteobacteria</taxon>
        <taxon>Burkholderiales</taxon>
        <taxon>Comamonadaceae</taxon>
        <taxon>Hydrogenophaga</taxon>
    </lineage>
</organism>
<dbReference type="Gene3D" id="1.20.1050.10">
    <property type="match status" value="1"/>
</dbReference>
<dbReference type="CDD" id="cd10424">
    <property type="entry name" value="GST_C_9"/>
    <property type="match status" value="1"/>
</dbReference>
<dbReference type="InterPro" id="IPR004045">
    <property type="entry name" value="Glutathione_S-Trfase_N"/>
</dbReference>
<sequence length="214" mass="23650">MLKLCGFAASNYYNKVRLALLEKGIPFEEELAWIGETDKSCSPLGKVPYLKTDQGALSESTVILEYLEDAYPHPPLLPADAFAAAKVRELVRYLELHLELVARNLYPEAFFGGKVSDSAKEKIAPQLEKNIAGFARLTTFSPFLAGDEFTLADCAGAVHLPLVSSATKIIYGRDFLADLPVRDYLKRLGERPTVQKLNADRKANTELMLSRAKG</sequence>
<dbReference type="Gene3D" id="3.40.30.10">
    <property type="entry name" value="Glutaredoxin"/>
    <property type="match status" value="1"/>
</dbReference>
<dbReference type="InterPro" id="IPR040079">
    <property type="entry name" value="Glutathione_S-Trfase"/>
</dbReference>
<dbReference type="SFLD" id="SFLDS00019">
    <property type="entry name" value="Glutathione_Transferase_(cytos"/>
    <property type="match status" value="1"/>
</dbReference>
<dbReference type="CDD" id="cd00570">
    <property type="entry name" value="GST_N_family"/>
    <property type="match status" value="1"/>
</dbReference>
<reference evidence="4" key="2">
    <citation type="submission" date="2014-11" db="EMBL/GenBank/DDBJ databases">
        <title>Draft genome sequence of Hydrogenophaga intermedia S1.</title>
        <authorList>
            <person name="Gan H.M."/>
            <person name="Chew T.H."/>
            <person name="Stolz A."/>
        </authorList>
    </citation>
    <scope>NUCLEOTIDE SEQUENCE [LARGE SCALE GENOMIC DNA]</scope>
    <source>
        <strain evidence="4">S1</strain>
    </source>
</reference>
<dbReference type="InterPro" id="IPR050983">
    <property type="entry name" value="GST_Omega/HSP26"/>
</dbReference>
<feature type="domain" description="GST C-terminal" evidence="2">
    <location>
        <begin position="80"/>
        <end position="207"/>
    </location>
</feature>
<dbReference type="InterPro" id="IPR010987">
    <property type="entry name" value="Glutathione-S-Trfase_C-like"/>
</dbReference>
<accession>A0A1L1PIH0</accession>
<dbReference type="GO" id="GO:0005737">
    <property type="term" value="C:cytoplasm"/>
    <property type="evidence" value="ECO:0007669"/>
    <property type="project" value="TreeGrafter"/>
</dbReference>
<dbReference type="Pfam" id="PF13417">
    <property type="entry name" value="GST_N_3"/>
    <property type="match status" value="1"/>
</dbReference>
<evidence type="ECO:0000259" key="2">
    <source>
        <dbReference type="PROSITE" id="PS50405"/>
    </source>
</evidence>
<protein>
    <submittedName>
        <fullName evidence="3">Glutathione S-transferase</fullName>
    </submittedName>
</protein>
<dbReference type="GO" id="GO:0016740">
    <property type="term" value="F:transferase activity"/>
    <property type="evidence" value="ECO:0007669"/>
    <property type="project" value="UniProtKB-KW"/>
</dbReference>
<dbReference type="AlphaFoldDB" id="A0A1L1PIH0"/>
<feature type="domain" description="GST N-terminal" evidence="1">
    <location>
        <begin position="1"/>
        <end position="75"/>
    </location>
</feature>
<keyword evidence="3" id="KW-0808">Transferase</keyword>
<evidence type="ECO:0000259" key="1">
    <source>
        <dbReference type="PROSITE" id="PS50404"/>
    </source>
</evidence>
<dbReference type="PROSITE" id="PS50405">
    <property type="entry name" value="GST_CTER"/>
    <property type="match status" value="1"/>
</dbReference>
<dbReference type="RefSeq" id="WP_009517757.1">
    <property type="nucleotide sequence ID" value="NZ_CCAE010000001.1"/>
</dbReference>
<gene>
    <name evidence="3" type="ORF">BN948_00283</name>
</gene>
<evidence type="ECO:0000313" key="3">
    <source>
        <dbReference type="EMBL" id="CDN85886.1"/>
    </source>
</evidence>
<dbReference type="EMBL" id="CCAE010000001">
    <property type="protein sequence ID" value="CDN85886.1"/>
    <property type="molecule type" value="Genomic_DNA"/>
</dbReference>
<reference evidence="4" key="1">
    <citation type="submission" date="2014-02" db="EMBL/GenBank/DDBJ databases">
        <authorList>
            <person name="Gan H."/>
        </authorList>
    </citation>
    <scope>NUCLEOTIDE SEQUENCE [LARGE SCALE GENOMIC DNA]</scope>
    <source>
        <strain evidence="4">S1</strain>
    </source>
</reference>
<dbReference type="PANTHER" id="PTHR43968">
    <property type="match status" value="1"/>
</dbReference>
<dbReference type="SFLD" id="SFLDG00358">
    <property type="entry name" value="Main_(cytGST)"/>
    <property type="match status" value="1"/>
</dbReference>
<dbReference type="PANTHER" id="PTHR43968:SF6">
    <property type="entry name" value="GLUTATHIONE S-TRANSFERASE OMEGA"/>
    <property type="match status" value="1"/>
</dbReference>
<evidence type="ECO:0000313" key="4">
    <source>
        <dbReference type="Proteomes" id="UP000028878"/>
    </source>
</evidence>
<dbReference type="SUPFAM" id="SSF52833">
    <property type="entry name" value="Thioredoxin-like"/>
    <property type="match status" value="1"/>
</dbReference>
<dbReference type="Proteomes" id="UP000028878">
    <property type="component" value="Unassembled WGS sequence"/>
</dbReference>
<dbReference type="InterPro" id="IPR036282">
    <property type="entry name" value="Glutathione-S-Trfase_C_sf"/>
</dbReference>
<proteinExistence type="predicted"/>
<dbReference type="PROSITE" id="PS50404">
    <property type="entry name" value="GST_NTER"/>
    <property type="match status" value="1"/>
</dbReference>
<keyword evidence="4" id="KW-1185">Reference proteome</keyword>
<name>A0A1L1PIH0_HYDIT</name>
<dbReference type="SUPFAM" id="SSF47616">
    <property type="entry name" value="GST C-terminal domain-like"/>
    <property type="match status" value="1"/>
</dbReference>
<dbReference type="InterPro" id="IPR036249">
    <property type="entry name" value="Thioredoxin-like_sf"/>
</dbReference>